<reference evidence="4" key="6">
    <citation type="journal article" date="2008" name="Nucleic Acids Res.">
        <title>The rice annotation project database (RAP-DB): 2008 update.</title>
        <authorList>
            <consortium name="The rice annotation project (RAP)"/>
        </authorList>
    </citation>
    <scope>GENOME REANNOTATION</scope>
    <source>
        <strain evidence="4">cv. Nipponbare</strain>
    </source>
</reference>
<evidence type="ECO:0000313" key="2">
    <source>
        <dbReference type="EMBL" id="BAF14277.1"/>
    </source>
</evidence>
<organism evidence="3">
    <name type="scientific">Oryza sativa subsp. japonica</name>
    <name type="common">Rice</name>
    <dbReference type="NCBI Taxonomy" id="39947"/>
    <lineage>
        <taxon>Eukaryota</taxon>
        <taxon>Viridiplantae</taxon>
        <taxon>Streptophyta</taxon>
        <taxon>Embryophyta</taxon>
        <taxon>Tracheophyta</taxon>
        <taxon>Spermatophyta</taxon>
        <taxon>Magnoliopsida</taxon>
        <taxon>Liliopsida</taxon>
        <taxon>Poales</taxon>
        <taxon>Poaceae</taxon>
        <taxon>BOP clade</taxon>
        <taxon>Oryzoideae</taxon>
        <taxon>Oryzeae</taxon>
        <taxon>Oryzinae</taxon>
        <taxon>Oryza</taxon>
        <taxon>Oryza sativa</taxon>
    </lineage>
</organism>
<reference evidence="3" key="2">
    <citation type="journal article" date="2005" name="PLoS Biol.">
        <title>The genomes of Oryza sativa: a history of duplications.</title>
        <authorList>
            <person name="Yu J."/>
            <person name="Wang J."/>
            <person name="Lin W."/>
            <person name="Li S."/>
            <person name="Li H."/>
            <person name="Zhou J."/>
            <person name="Ni P."/>
            <person name="Dong W."/>
            <person name="Hu S."/>
            <person name="Zeng C."/>
            <person name="Zhang J."/>
            <person name="Zhang Y."/>
            <person name="Li R."/>
            <person name="Xu Z."/>
            <person name="Li S."/>
            <person name="Li X."/>
            <person name="Zheng H."/>
            <person name="Cong L."/>
            <person name="Lin L."/>
            <person name="Yin J."/>
            <person name="Geng J."/>
            <person name="Li G."/>
            <person name="Shi J."/>
            <person name="Liu J."/>
            <person name="Lv H."/>
            <person name="Li J."/>
            <person name="Wang J."/>
            <person name="Deng Y."/>
            <person name="Ran L."/>
            <person name="Shi X."/>
            <person name="Wang X."/>
            <person name="Wu Q."/>
            <person name="Li C."/>
            <person name="Ren X."/>
            <person name="Wang J."/>
            <person name="Wang X."/>
            <person name="Li D."/>
            <person name="Liu D."/>
            <person name="Zhang X."/>
            <person name="Ji Z."/>
            <person name="Zhao W."/>
            <person name="Sun Y."/>
            <person name="Zhang Z."/>
            <person name="Bao J."/>
            <person name="Han Y."/>
            <person name="Dong L."/>
            <person name="Ji J."/>
            <person name="Chen P."/>
            <person name="Wu S."/>
            <person name="Liu J."/>
            <person name="Xiao Y."/>
            <person name="Bu D."/>
            <person name="Tan J."/>
            <person name="Yang L."/>
            <person name="Ye C."/>
            <person name="Zhang J."/>
            <person name="Xu J."/>
            <person name="Zhou Y."/>
            <person name="Yu Y."/>
            <person name="Zhang B."/>
            <person name="Zhuang S."/>
            <person name="Wei H."/>
            <person name="Liu B."/>
            <person name="Lei M."/>
            <person name="Yu H."/>
            <person name="Li Y."/>
            <person name="Xu H."/>
            <person name="Wei S."/>
            <person name="He X."/>
            <person name="Fang L."/>
            <person name="Zhang Z."/>
            <person name="Zhang Y."/>
            <person name="Huang X."/>
            <person name="Su Z."/>
            <person name="Tong W."/>
            <person name="Li J."/>
            <person name="Tong Z."/>
            <person name="Li S."/>
            <person name="Ye J."/>
            <person name="Wang L."/>
            <person name="Fang L."/>
            <person name="Lei T."/>
            <person name="Chen C."/>
            <person name="Chen H."/>
            <person name="Xu Z."/>
            <person name="Li H."/>
            <person name="Huang H."/>
            <person name="Zhang F."/>
            <person name="Xu H."/>
            <person name="Li N."/>
            <person name="Zhao C."/>
            <person name="Li S."/>
            <person name="Dong L."/>
            <person name="Huang Y."/>
            <person name="Li L."/>
            <person name="Xi Y."/>
            <person name="Qi Q."/>
            <person name="Li W."/>
            <person name="Zhang B."/>
            <person name="Hu W."/>
            <person name="Zhang Y."/>
            <person name="Tian X."/>
            <person name="Jiao Y."/>
            <person name="Liang X."/>
            <person name="Jin J."/>
            <person name="Gao L."/>
            <person name="Zheng W."/>
            <person name="Hao B."/>
            <person name="Liu S."/>
            <person name="Wang W."/>
            <person name="Yuan L."/>
            <person name="Cao M."/>
            <person name="McDermott J."/>
            <person name="Samudrala R."/>
            <person name="Wang J."/>
            <person name="Wong G.K."/>
            <person name="Yang H."/>
        </authorList>
    </citation>
    <scope>NUCLEOTIDE SEQUENCE [LARGE SCALE GENOMIC DNA]</scope>
</reference>
<dbReference type="Gramene" id="Os04t0280300-01">
    <property type="protein sequence ID" value="Os04t0280300-01"/>
    <property type="gene ID" value="Os04g0280300"/>
</dbReference>
<reference evidence="2" key="8">
    <citation type="submission" date="2012-08" db="EMBL/GenBank/DDBJ databases">
        <title>Oryza sativa nipponbare(GA3) genomic DNA, chromosome 4.</title>
        <authorList>
            <consortium name="IRGSP(International Rice Genome Sequencing Project)"/>
        </authorList>
    </citation>
    <scope>NUCLEOTIDE SEQUENCE</scope>
</reference>
<proteinExistence type="predicted"/>
<reference evidence="2" key="3">
    <citation type="journal article" date="2006" name="Nucleic Acids Res.">
        <title>The Rice Annotation Project Database (RAP-DB): hub for Oryza sativa ssp. japonica genome information.</title>
        <authorList>
            <person name="Ohyanagi H."/>
            <person name="Tanaka T."/>
            <person name="Sakai H."/>
            <person name="Shigemoto Y."/>
            <person name="Yamaguchi K."/>
            <person name="Habara T."/>
            <person name="Fujii Y."/>
            <person name="Antonio B.A."/>
            <person name="Nagamura Y."/>
            <person name="Imanishi T."/>
            <person name="Ikeo K."/>
            <person name="Itoh T."/>
            <person name="Gojobori T."/>
            <person name="Sasaki T."/>
        </authorList>
    </citation>
    <scope>NUCLEOTIDE SEQUENCE</scope>
</reference>
<accession>A0A8J8YK98</accession>
<evidence type="ECO:0000313" key="4">
    <source>
        <dbReference type="Proteomes" id="UP000000763"/>
    </source>
</evidence>
<feature type="compositionally biased region" description="Basic and acidic residues" evidence="1">
    <location>
        <begin position="178"/>
        <end position="198"/>
    </location>
</feature>
<dbReference type="KEGG" id="osa:4335368"/>
<dbReference type="AlphaFoldDB" id="A0A8J8YK98"/>
<gene>
    <name evidence="2" type="ordered locus">Os04g0280300</name>
    <name evidence="3" type="ORF">OsJ_14115</name>
</gene>
<feature type="region of interest" description="Disordered" evidence="1">
    <location>
        <begin position="163"/>
        <end position="198"/>
    </location>
</feature>
<protein>
    <submittedName>
        <fullName evidence="2">Os04g0280300 protein</fullName>
    </submittedName>
</protein>
<name>A0A8J8YK98_ORYSJ</name>
<evidence type="ECO:0000313" key="3">
    <source>
        <dbReference type="EMBL" id="EEE60663.1"/>
    </source>
</evidence>
<dbReference type="OMA" id="SACCRGC"/>
<dbReference type="Proteomes" id="UP000007752">
    <property type="component" value="Chromosome 4"/>
</dbReference>
<reference evidence="2 4" key="1">
    <citation type="journal article" date="2005" name="Nature">
        <title>The map-based sequence of the rice genome.</title>
        <authorList>
            <consortium name="International rice genome sequencing project (IRGSP)"/>
            <person name="Matsumoto T."/>
            <person name="Wu J."/>
            <person name="Kanamori H."/>
            <person name="Katayose Y."/>
            <person name="Fujisawa M."/>
            <person name="Namiki N."/>
            <person name="Mizuno H."/>
            <person name="Yamamoto K."/>
            <person name="Antonio B.A."/>
            <person name="Baba T."/>
            <person name="Sakata K."/>
            <person name="Nagamura Y."/>
            <person name="Aoki H."/>
            <person name="Arikawa K."/>
            <person name="Arita K."/>
            <person name="Bito T."/>
            <person name="Chiden Y."/>
            <person name="Fujitsuka N."/>
            <person name="Fukunaka R."/>
            <person name="Hamada M."/>
            <person name="Harada C."/>
            <person name="Hayashi A."/>
            <person name="Hijishita S."/>
            <person name="Honda M."/>
            <person name="Hosokawa S."/>
            <person name="Ichikawa Y."/>
            <person name="Idonuma A."/>
            <person name="Iijima M."/>
            <person name="Ikeda M."/>
            <person name="Ikeno M."/>
            <person name="Ito K."/>
            <person name="Ito S."/>
            <person name="Ito T."/>
            <person name="Ito Y."/>
            <person name="Ito Y."/>
            <person name="Iwabuchi A."/>
            <person name="Kamiya K."/>
            <person name="Karasawa W."/>
            <person name="Kurita K."/>
            <person name="Katagiri S."/>
            <person name="Kikuta A."/>
            <person name="Kobayashi H."/>
            <person name="Kobayashi N."/>
            <person name="Machita K."/>
            <person name="Maehara T."/>
            <person name="Masukawa M."/>
            <person name="Mizubayashi T."/>
            <person name="Mukai Y."/>
            <person name="Nagasaki H."/>
            <person name="Nagata Y."/>
            <person name="Naito S."/>
            <person name="Nakashima M."/>
            <person name="Nakama Y."/>
            <person name="Nakamichi Y."/>
            <person name="Nakamura M."/>
            <person name="Meguro A."/>
            <person name="Negishi M."/>
            <person name="Ohta I."/>
            <person name="Ohta T."/>
            <person name="Okamoto M."/>
            <person name="Ono N."/>
            <person name="Saji S."/>
            <person name="Sakaguchi M."/>
            <person name="Sakai K."/>
            <person name="Shibata M."/>
            <person name="Shimokawa T."/>
            <person name="Song J."/>
            <person name="Takazaki Y."/>
            <person name="Terasawa K."/>
            <person name="Tsugane M."/>
            <person name="Tsuji K."/>
            <person name="Ueda S."/>
            <person name="Waki K."/>
            <person name="Yamagata H."/>
            <person name="Yamamoto M."/>
            <person name="Yamamoto S."/>
            <person name="Yamane H."/>
            <person name="Yoshiki S."/>
            <person name="Yoshihara R."/>
            <person name="Yukawa K."/>
            <person name="Zhong H."/>
            <person name="Yano M."/>
            <person name="Yuan Q."/>
            <person name="Ouyang S."/>
            <person name="Liu J."/>
            <person name="Jones K.M."/>
            <person name="Gansberger K."/>
            <person name="Moffat K."/>
            <person name="Hill J."/>
            <person name="Bera J."/>
            <person name="Fadrosh D."/>
            <person name="Jin S."/>
            <person name="Johri S."/>
            <person name="Kim M."/>
            <person name="Overton L."/>
            <person name="Reardon M."/>
            <person name="Tsitrin T."/>
            <person name="Vuong H."/>
            <person name="Weaver B."/>
            <person name="Ciecko A."/>
            <person name="Tallon L."/>
            <person name="Jackson J."/>
            <person name="Pai G."/>
            <person name="Aken S.V."/>
            <person name="Utterback T."/>
            <person name="Reidmuller S."/>
            <person name="Feldblyum T."/>
            <person name="Hsiao J."/>
            <person name="Zismann V."/>
            <person name="Iobst S."/>
            <person name="de Vazeille A.R."/>
            <person name="Buell C.R."/>
            <person name="Ying K."/>
            <person name="Li Y."/>
            <person name="Lu T."/>
            <person name="Huang Y."/>
            <person name="Zhao Q."/>
            <person name="Feng Q."/>
            <person name="Zhang L."/>
            <person name="Zhu J."/>
            <person name="Weng Q."/>
            <person name="Mu J."/>
            <person name="Lu Y."/>
            <person name="Fan D."/>
            <person name="Liu Y."/>
            <person name="Guan J."/>
            <person name="Zhang Y."/>
            <person name="Yu S."/>
            <person name="Liu X."/>
            <person name="Zhang Y."/>
            <person name="Hong G."/>
            <person name="Han B."/>
            <person name="Choisne N."/>
            <person name="Demange N."/>
            <person name="Orjeda G."/>
            <person name="Samain S."/>
            <person name="Cattolico L."/>
            <person name="Pelletier E."/>
            <person name="Couloux A."/>
            <person name="Segurens B."/>
            <person name="Wincker P."/>
            <person name="D'Hont A."/>
            <person name="Scarpelli C."/>
            <person name="Weissenbach J."/>
            <person name="Salanoubat M."/>
            <person name="Quetier F."/>
            <person name="Yu Y."/>
            <person name="Kim H.R."/>
            <person name="Rambo T."/>
            <person name="Currie J."/>
            <person name="Collura K."/>
            <person name="Luo M."/>
            <person name="Yang T."/>
            <person name="Ammiraju J.S.S."/>
            <person name="Engler F."/>
            <person name="Soderlund C."/>
            <person name="Wing R.A."/>
            <person name="Palmer L.E."/>
            <person name="de la Bastide M."/>
            <person name="Spiegel L."/>
            <person name="Nascimento L."/>
            <person name="Zutavern T."/>
            <person name="O'Shaughnessy A."/>
            <person name="Dike S."/>
            <person name="Dedhia N."/>
            <person name="Preston R."/>
            <person name="Balija V."/>
            <person name="McCombie W.R."/>
            <person name="Chow T."/>
            <person name="Chen H."/>
            <person name="Chung M."/>
            <person name="Chen C."/>
            <person name="Shaw J."/>
            <person name="Wu H."/>
            <person name="Hsiao K."/>
            <person name="Chao Y."/>
            <person name="Chu M."/>
            <person name="Cheng C."/>
            <person name="Hour A."/>
            <person name="Lee P."/>
            <person name="Lin S."/>
            <person name="Lin Y."/>
            <person name="Liou J."/>
            <person name="Liu S."/>
            <person name="Hsing Y."/>
            <person name="Raghuvanshi S."/>
            <person name="Mohanty A."/>
            <person name="Bharti A.K."/>
            <person name="Gaur A."/>
            <person name="Gupta V."/>
            <person name="Kumar D."/>
            <person name="Ravi V."/>
            <person name="Vij S."/>
            <person name="Kapur A."/>
            <person name="Khurana P."/>
            <person name="Khurana P."/>
            <person name="Khurana J.P."/>
            <person name="Tyagi A.K."/>
            <person name="Gaikwad K."/>
            <person name="Singh A."/>
            <person name="Dalal V."/>
            <person name="Srivastava S."/>
            <person name="Dixit A."/>
            <person name="Pal A.K."/>
            <person name="Ghazi I.A."/>
            <person name="Yadav M."/>
            <person name="Pandit A."/>
            <person name="Bhargava A."/>
            <person name="Sureshbabu K."/>
            <person name="Batra K."/>
            <person name="Sharma T.R."/>
            <person name="Mohapatra T."/>
            <person name="Singh N.K."/>
            <person name="Messing J."/>
            <person name="Nelson A.B."/>
            <person name="Fuks G."/>
            <person name="Kavchok S."/>
            <person name="Keizer G."/>
            <person name="Linton E."/>
            <person name="Llaca V."/>
            <person name="Song R."/>
            <person name="Tanyolac B."/>
            <person name="Young S."/>
            <person name="Ho-Il K."/>
            <person name="Hahn J.H."/>
            <person name="Sangsakoo G."/>
            <person name="Vanavichit A."/>
            <person name="de Mattos Luiz.A.T."/>
            <person name="Zimmer P.D."/>
            <person name="Malone G."/>
            <person name="Dellagostin O."/>
            <person name="de Oliveira A.C."/>
            <person name="Bevan M."/>
            <person name="Bancroft I."/>
            <person name="Minx P."/>
            <person name="Cordum H."/>
            <person name="Wilson R."/>
            <person name="Cheng Z."/>
            <person name="Jin W."/>
            <person name="Jiang J."/>
            <person name="Leong S.A."/>
            <person name="Iwama H."/>
            <person name="Gojobori T."/>
            <person name="Itoh T."/>
            <person name="Niimura Y."/>
            <person name="Fujii Y."/>
            <person name="Habara T."/>
            <person name="Sakai H."/>
            <person name="Sato Y."/>
            <person name="Wilson G."/>
            <person name="Kumar K."/>
            <person name="McCouch S."/>
            <person name="Juretic N."/>
            <person name="Hoen D."/>
            <person name="Wright S."/>
            <person name="Bruskiewich R."/>
            <person name="Bureau T."/>
            <person name="Miyao A."/>
            <person name="Hirochika H."/>
            <person name="Nishikawa T."/>
            <person name="Kadowaki K."/>
            <person name="Sugiura M."/>
            <person name="Burr B."/>
            <person name="Sasaki T."/>
        </authorList>
    </citation>
    <scope>NUCLEOTIDE SEQUENCE [LARGE SCALE GENOMIC DNA]</scope>
    <source>
        <strain evidence="4">cv. Nipponbare</strain>
    </source>
</reference>
<accession>B9FE80</accession>
<dbReference type="HOGENOM" id="CLU_1392153_0_0_1"/>
<reference evidence="2" key="9">
    <citation type="submission" date="2012-08" db="EMBL/GenBank/DDBJ databases">
        <title>The Second Rice Annotation Project Meeting (RAP2).</title>
        <authorList>
            <consortium name="The Rice Annotation Project (RAP)"/>
        </authorList>
    </citation>
    <scope>NUCLEOTIDE SEQUENCE</scope>
</reference>
<reference evidence="2" key="4">
    <citation type="journal article" date="2007" name="Genome Res.">
        <title>Curated Genome Annotation of Oryza sativa ssp. japonica and Comparative Genome Analysis with Arabidopsis thaliana.</title>
        <authorList>
            <consortium name="The Rice Annotation Project (RAP)"/>
            <person name="Itoh T."/>
            <person name="Tanaka T."/>
            <person name="Barrero R.A."/>
            <person name="Yamasaki C."/>
            <person name="Fujii Y."/>
            <person name="Hilton P.B."/>
            <person name="Antonio B.A."/>
            <person name="Aono H."/>
            <person name="Apweiler R."/>
            <person name="Bruskiewich R."/>
            <person name="Bureau T."/>
            <person name="Burr F."/>
            <person name="Costa de Oliveira A."/>
            <person name="Fuks G."/>
            <person name="Habara T."/>
            <person name="Haberer G."/>
            <person name="Han B."/>
            <person name="Harada E."/>
            <person name="Hiraki A.T."/>
            <person name="Hirochika H."/>
            <person name="Hoen D."/>
            <person name="Hokari H."/>
            <person name="Hosokawa S."/>
            <person name="Hsing Y."/>
            <person name="Ikawa H."/>
            <person name="Ikeo K."/>
            <person name="Imanishi T."/>
            <person name="Ito Y."/>
            <person name="Jaiswal P."/>
            <person name="Kanno M."/>
            <person name="Kawahara Y."/>
            <person name="Kawamura T."/>
            <person name="Kawashima H."/>
            <person name="Khurana J.P."/>
            <person name="Kikuchi S."/>
            <person name="Komatsu S."/>
            <person name="Koyanagi K.O."/>
            <person name="Kubooka H."/>
            <person name="Lieberherr D."/>
            <person name="Lin Y.C."/>
            <person name="Lonsdale D."/>
            <person name="Matsumoto T."/>
            <person name="Matsuya A."/>
            <person name="McCombie W.R."/>
            <person name="Messing J."/>
            <person name="Miyao A."/>
            <person name="Mulder N."/>
            <person name="Nagamura Y."/>
            <person name="Nam J."/>
            <person name="Namiki N."/>
            <person name="Numa H."/>
            <person name="Nurimoto S."/>
            <person name="O'donovan C."/>
            <person name="Ohyanagi H."/>
            <person name="Okido T."/>
            <person name="Oota S."/>
            <person name="Osato N."/>
            <person name="Palmer L.E."/>
            <person name="Quetier F."/>
            <person name="Raghuvanshi S."/>
            <person name="Saichi N."/>
            <person name="Sakai H."/>
            <person name="Sakai Y."/>
            <person name="Sakata K."/>
            <person name="Sakurai T."/>
            <person name="Sato F."/>
            <person name="Sato Y."/>
            <person name="Schoof H."/>
            <person name="Seki M."/>
            <person name="Shibata M."/>
            <person name="Shimizu Y."/>
            <person name="Shinozaki K."/>
            <person name="Shinso Y."/>
            <person name="Singh N.K."/>
            <person name="Smith-White B."/>
            <person name="Takeda J."/>
            <person name="Tanino M."/>
            <person name="Tatusova T."/>
            <person name="Thongjuea S."/>
            <person name="Todokoro F."/>
            <person name="Tsugane M."/>
            <person name="Tyagi A.K."/>
            <person name="Vanavichit A."/>
            <person name="Wang A."/>
            <person name="Wing R.A."/>
            <person name="Yamaguchi K."/>
            <person name="Yamamoto M."/>
            <person name="Yamamoto N."/>
            <person name="Yu Y."/>
            <person name="Zhang H."/>
            <person name="Zhao Q."/>
            <person name="Higo K."/>
            <person name="Burr B."/>
            <person name="Gojobori T."/>
            <person name="Sasaki T."/>
        </authorList>
    </citation>
    <scope>NUCLEOTIDE SEQUENCE</scope>
</reference>
<dbReference type="EMBL" id="CM000141">
    <property type="protein sequence ID" value="EEE60663.1"/>
    <property type="molecule type" value="Genomic_DNA"/>
</dbReference>
<reference evidence="2" key="5">
    <citation type="journal article" date="2008" name="Nucleic Acids Res.">
        <title>The Rice Annotation Project Database (RAP-DB): 2008 update.</title>
        <authorList>
            <consortium name="The Rice Annotation Project (RAP)"/>
            <person name="Tanaka T."/>
            <person name="Antonio B.A."/>
            <person name="Kikuchi S."/>
            <person name="Matsumoto T."/>
            <person name="Nagamura Y."/>
            <person name="Numa H."/>
            <person name="Sakai H."/>
            <person name="Wu J."/>
            <person name="Itoh T."/>
            <person name="Sasaki T."/>
            <person name="Aono R."/>
            <person name="Fujii Y."/>
            <person name="Habara T."/>
            <person name="Harada E."/>
            <person name="Kanno M."/>
            <person name="Kawahara Y."/>
            <person name="Kawashima H."/>
            <person name="Kubooka H."/>
            <person name="Matsuya A."/>
            <person name="Nakaoka H."/>
            <person name="Saichi N."/>
            <person name="Sanbonmatsu R."/>
            <person name="Sato Y."/>
            <person name="Shinso Y."/>
            <person name="Suzuki M."/>
            <person name="Takeda J."/>
            <person name="Tanino M."/>
            <person name="Todokoro F."/>
            <person name="Yamaguchi K."/>
            <person name="Yamamoto N."/>
            <person name="Yamasaki C."/>
            <person name="Imanishi T."/>
            <person name="Okido T."/>
            <person name="Tada M."/>
            <person name="Ikeo K."/>
            <person name="Tateno Y."/>
            <person name="Gojobori T."/>
            <person name="Lin Y.C."/>
            <person name="Wei F.J."/>
            <person name="Hsing Y.I."/>
            <person name="Zhao Q."/>
            <person name="Han B."/>
            <person name="Kramer M.R."/>
            <person name="McCombie R.W."/>
            <person name="Lonsdale D."/>
            <person name="O'Donovan C.C."/>
            <person name="Whitfield E.J."/>
            <person name="Apweiler R."/>
            <person name="Koyanagi K.O."/>
            <person name="Khurana J.P."/>
            <person name="Raghuvanshi S."/>
            <person name="Singh N.K."/>
            <person name="Tyagi A.K."/>
            <person name="Haberer G."/>
            <person name="Fujisawa M."/>
            <person name="Hosokawa S."/>
            <person name="Ito Y."/>
            <person name="Ikawa H."/>
            <person name="Shibata M."/>
            <person name="Yamamoto M."/>
            <person name="Bruskiewich R.M."/>
            <person name="Hoen D.R."/>
            <person name="Bureau TE."/>
            <person name="Namiki N."/>
            <person name="Ohyanagi H."/>
            <person name="Sakai Y."/>
            <person name="Nobushima S."/>
            <person name="Sakata K."/>
            <person name="Barrero R.A."/>
            <person name="Sato Y."/>
            <person name="Souvorov A."/>
            <person name="Smith-White B."/>
            <person name="Tatusova T."/>
            <person name="An S."/>
            <person name="An G."/>
            <person name="OOta S."/>
            <person name="Fuks G."/>
            <person name="Messing J."/>
            <person name="Christie K.R."/>
            <person name="Lieberherr D."/>
            <person name="Kim H."/>
            <person name="Zuccolo A."/>
            <person name="Wing R.A."/>
            <person name="Nobuta K."/>
            <person name="Green P.J."/>
            <person name="Lu C."/>
            <person name="Meyers BC."/>
            <person name="Chaparro C."/>
            <person name="Piegu B."/>
            <person name="Panaud O."/>
            <person name="Echeverria M."/>
        </authorList>
    </citation>
    <scope>NUCLEOTIDE SEQUENCE</scope>
</reference>
<feature type="compositionally biased region" description="Polar residues" evidence="1">
    <location>
        <begin position="163"/>
        <end position="177"/>
    </location>
</feature>
<sequence length="198" mass="21117">MPANRSTTGGPRRTACSTTPLPLVLRCSACCRGCCCCVWRPGGCPVPVAGTGTGTGEIYTRVRGWGGWRSIFSAAGVGTGWSHPTGAAPLPSLTMSDGHIVQVRYGDTGAGLGRRSGWSWRSHPGCSEVAPAHVVHRPSTMVQVRHRVRPRAQLLVPPLSLASTGQVHPLSPQTTPTMREKRKGEKMAKREGNRLTDM</sequence>
<dbReference type="KEGG" id="dosa:Os04g0280300"/>
<dbReference type="EMBL" id="AP008210">
    <property type="protein sequence ID" value="BAF14277.1"/>
    <property type="molecule type" value="Genomic_DNA"/>
</dbReference>
<dbReference type="Proteomes" id="UP000000763">
    <property type="component" value="Chromosome 4"/>
</dbReference>
<evidence type="ECO:0000256" key="1">
    <source>
        <dbReference type="SAM" id="MobiDB-lite"/>
    </source>
</evidence>
<reference evidence="3" key="7">
    <citation type="submission" date="2008-12" db="EMBL/GenBank/DDBJ databases">
        <title>Improved gene annotation of the rice (Oryza sativa) genomes.</title>
        <authorList>
            <person name="Wang J."/>
            <person name="Li R."/>
            <person name="Fan W."/>
            <person name="Huang Q."/>
            <person name="Zhang J."/>
            <person name="Zhou Y."/>
            <person name="Hu Y."/>
            <person name="Zi S."/>
            <person name="Li J."/>
            <person name="Ni P."/>
            <person name="Zheng H."/>
            <person name="Zhang Y."/>
            <person name="Zhao M."/>
            <person name="Hao Q."/>
            <person name="McDermott J."/>
            <person name="Samudrala R."/>
            <person name="Kristiansen K."/>
            <person name="Wong G.K.-S."/>
        </authorList>
    </citation>
    <scope>NUCLEOTIDE SEQUENCE</scope>
</reference>